<comment type="caution">
    <text evidence="1">The sequence shown here is derived from an EMBL/GenBank/DDBJ whole genome shotgun (WGS) entry which is preliminary data.</text>
</comment>
<sequence>MRSHASSHALRHAFQRRLTTLQKRSFYAAKAQFITIDKGVKTPSETEIGIGDPEQAFIYIEPRLGDAIRSAVAQQTGITQDLKMIPTVFHHTSRHFSHGIVPYPQVKISQDLPRQPGTKDDTSPATLWTSLKWHALTLDGSEEDEFEGLSRQSGEDWKELLEMLSRT</sequence>
<evidence type="ECO:0000313" key="2">
    <source>
        <dbReference type="Proteomes" id="UP000639643"/>
    </source>
</evidence>
<dbReference type="EMBL" id="WIGM01000756">
    <property type="protein sequence ID" value="KAF6813483.1"/>
    <property type="molecule type" value="Genomic_DNA"/>
</dbReference>
<dbReference type="AlphaFoldDB" id="A0A8H6MZ06"/>
<evidence type="ECO:0000313" key="1">
    <source>
        <dbReference type="EMBL" id="KAF6813483.1"/>
    </source>
</evidence>
<dbReference type="Proteomes" id="UP000639643">
    <property type="component" value="Unassembled WGS sequence"/>
</dbReference>
<proteinExistence type="predicted"/>
<organism evidence="1 2">
    <name type="scientific">Colletotrichum musicola</name>
    <dbReference type="NCBI Taxonomy" id="2175873"/>
    <lineage>
        <taxon>Eukaryota</taxon>
        <taxon>Fungi</taxon>
        <taxon>Dikarya</taxon>
        <taxon>Ascomycota</taxon>
        <taxon>Pezizomycotina</taxon>
        <taxon>Sordariomycetes</taxon>
        <taxon>Hypocreomycetidae</taxon>
        <taxon>Glomerellales</taxon>
        <taxon>Glomerellaceae</taxon>
        <taxon>Colletotrichum</taxon>
        <taxon>Colletotrichum orchidearum species complex</taxon>
    </lineage>
</organism>
<gene>
    <name evidence="1" type="ORF">CMUS01_12831</name>
</gene>
<dbReference type="OrthoDB" id="5330139at2759"/>
<accession>A0A8H6MZ06</accession>
<reference evidence="1" key="1">
    <citation type="journal article" date="2020" name="Phytopathology">
        <title>Genome Sequence Resources of Colletotrichum truncatum, C. plurivorum, C. musicola, and C. sojae: Four Species Pathogenic to Soybean (Glycine max).</title>
        <authorList>
            <person name="Rogerio F."/>
            <person name="Boufleur T.R."/>
            <person name="Ciampi-Guillardi M."/>
            <person name="Sukno S.A."/>
            <person name="Thon M.R."/>
            <person name="Massola Junior N.S."/>
            <person name="Baroncelli R."/>
        </authorList>
    </citation>
    <scope>NUCLEOTIDE SEQUENCE</scope>
    <source>
        <strain evidence="1">LFN0074</strain>
    </source>
</reference>
<name>A0A8H6MZ06_9PEZI</name>
<keyword evidence="2" id="KW-1185">Reference proteome</keyword>
<protein>
    <submittedName>
        <fullName evidence="1">Uncharacterized protein</fullName>
    </submittedName>
</protein>